<keyword evidence="3" id="KW-1185">Reference proteome</keyword>
<dbReference type="CDD" id="cd00037">
    <property type="entry name" value="CLECT"/>
    <property type="match status" value="1"/>
</dbReference>
<dbReference type="SUPFAM" id="SSF56436">
    <property type="entry name" value="C-type lectin-like"/>
    <property type="match status" value="1"/>
</dbReference>
<feature type="non-terminal residue" evidence="2">
    <location>
        <position position="124"/>
    </location>
</feature>
<protein>
    <submittedName>
        <fullName evidence="2">Maker530</fullName>
    </submittedName>
</protein>
<evidence type="ECO:0000313" key="3">
    <source>
        <dbReference type="Proteomes" id="UP000494163"/>
    </source>
</evidence>
<gene>
    <name evidence="2" type="ORF">Dbus_chr2Lg1908</name>
</gene>
<proteinExistence type="predicted"/>
<dbReference type="Gene3D" id="3.10.100.10">
    <property type="entry name" value="Mannose-Binding Protein A, subunit A"/>
    <property type="match status" value="1"/>
</dbReference>
<evidence type="ECO:0000313" key="2">
    <source>
        <dbReference type="EMBL" id="ALC39823.1"/>
    </source>
</evidence>
<name>A0A0M3QU05_DROBS</name>
<dbReference type="Proteomes" id="UP000494163">
    <property type="component" value="Chromosome 2L"/>
</dbReference>
<dbReference type="InterPro" id="IPR016187">
    <property type="entry name" value="CTDL_fold"/>
</dbReference>
<sequence>MTSSCLQFLFILATCRVCLSQTNCTTCEKNCTQPKESVELATELQYDNLNDTSERRALANSFDYIDHTHAQSWYAALHKCKQMGGILSSAKDYAALSKNLNKRKSYWTGITNLSEENRFYNFGT</sequence>
<evidence type="ECO:0000256" key="1">
    <source>
        <dbReference type="SAM" id="SignalP"/>
    </source>
</evidence>
<feature type="chain" id="PRO_5005787983" evidence="1">
    <location>
        <begin position="21"/>
        <end position="124"/>
    </location>
</feature>
<dbReference type="InterPro" id="IPR016186">
    <property type="entry name" value="C-type_lectin-like/link_sf"/>
</dbReference>
<feature type="signal peptide" evidence="1">
    <location>
        <begin position="1"/>
        <end position="20"/>
    </location>
</feature>
<keyword evidence="1" id="KW-0732">Signal</keyword>
<reference evidence="2 3" key="1">
    <citation type="submission" date="2015-08" db="EMBL/GenBank/DDBJ databases">
        <title>Ancestral chromatin configuration constrains chromatin evolution on differentiating sex chromosomes in Drosophila.</title>
        <authorList>
            <person name="Zhou Q."/>
            <person name="Bachtrog D."/>
        </authorList>
    </citation>
    <scope>NUCLEOTIDE SEQUENCE [LARGE SCALE GENOMIC DNA]</scope>
    <source>
        <tissue evidence="2">Whole larvae</tissue>
    </source>
</reference>
<organism evidence="2 3">
    <name type="scientific">Drosophila busckii</name>
    <name type="common">Fruit fly</name>
    <dbReference type="NCBI Taxonomy" id="30019"/>
    <lineage>
        <taxon>Eukaryota</taxon>
        <taxon>Metazoa</taxon>
        <taxon>Ecdysozoa</taxon>
        <taxon>Arthropoda</taxon>
        <taxon>Hexapoda</taxon>
        <taxon>Insecta</taxon>
        <taxon>Pterygota</taxon>
        <taxon>Neoptera</taxon>
        <taxon>Endopterygota</taxon>
        <taxon>Diptera</taxon>
        <taxon>Brachycera</taxon>
        <taxon>Muscomorpha</taxon>
        <taxon>Ephydroidea</taxon>
        <taxon>Drosophilidae</taxon>
        <taxon>Drosophila</taxon>
    </lineage>
</organism>
<dbReference type="AlphaFoldDB" id="A0A0M3QU05"/>
<dbReference type="OrthoDB" id="7847314at2759"/>
<accession>A0A0M3QU05</accession>
<dbReference type="EMBL" id="CP012523">
    <property type="protein sequence ID" value="ALC39823.1"/>
    <property type="molecule type" value="Genomic_DNA"/>
</dbReference>